<organism evidence="1 2">
    <name type="scientific">Centaurea solstitialis</name>
    <name type="common">yellow star-thistle</name>
    <dbReference type="NCBI Taxonomy" id="347529"/>
    <lineage>
        <taxon>Eukaryota</taxon>
        <taxon>Viridiplantae</taxon>
        <taxon>Streptophyta</taxon>
        <taxon>Embryophyta</taxon>
        <taxon>Tracheophyta</taxon>
        <taxon>Spermatophyta</taxon>
        <taxon>Magnoliopsida</taxon>
        <taxon>eudicotyledons</taxon>
        <taxon>Gunneridae</taxon>
        <taxon>Pentapetalae</taxon>
        <taxon>asterids</taxon>
        <taxon>campanulids</taxon>
        <taxon>Asterales</taxon>
        <taxon>Asteraceae</taxon>
        <taxon>Carduoideae</taxon>
        <taxon>Cardueae</taxon>
        <taxon>Centaureinae</taxon>
        <taxon>Centaurea</taxon>
    </lineage>
</organism>
<dbReference type="Proteomes" id="UP001172457">
    <property type="component" value="Unassembled WGS sequence"/>
</dbReference>
<proteinExistence type="predicted"/>
<protein>
    <submittedName>
        <fullName evidence="1">Uncharacterized protein</fullName>
    </submittedName>
</protein>
<accession>A0AA38W264</accession>
<evidence type="ECO:0000313" key="1">
    <source>
        <dbReference type="EMBL" id="KAJ9535925.1"/>
    </source>
</evidence>
<dbReference type="AlphaFoldDB" id="A0AA38W264"/>
<comment type="caution">
    <text evidence="1">The sequence shown here is derived from an EMBL/GenBank/DDBJ whole genome shotgun (WGS) entry which is preliminary data.</text>
</comment>
<reference evidence="1" key="1">
    <citation type="submission" date="2023-03" db="EMBL/GenBank/DDBJ databases">
        <title>Chromosome-scale reference genome and RAD-based genetic map of yellow starthistle (Centaurea solstitialis) reveal putative structural variation and QTLs associated with invader traits.</title>
        <authorList>
            <person name="Reatini B."/>
            <person name="Cang F.A."/>
            <person name="Jiang Q."/>
            <person name="Mckibben M.T.W."/>
            <person name="Barker M.S."/>
            <person name="Rieseberg L.H."/>
            <person name="Dlugosch K.M."/>
        </authorList>
    </citation>
    <scope>NUCLEOTIDE SEQUENCE</scope>
    <source>
        <strain evidence="1">CAN-66</strain>
        <tissue evidence="1">Leaf</tissue>
    </source>
</reference>
<name>A0AA38W264_9ASTR</name>
<dbReference type="EMBL" id="JARYMX010000094">
    <property type="protein sequence ID" value="KAJ9535925.1"/>
    <property type="molecule type" value="Genomic_DNA"/>
</dbReference>
<evidence type="ECO:0000313" key="2">
    <source>
        <dbReference type="Proteomes" id="UP001172457"/>
    </source>
</evidence>
<keyword evidence="2" id="KW-1185">Reference proteome</keyword>
<sequence length="167" mass="19621">MTWEQFKELFKEQYVPQVEVERVTPHFPKLVFNRCSLNFVKLWVNCVVSRVRVEVSIAKVKGQKLRKGFRALCNLEKVVVISTVRRAIDHRDFISNILLTQERVRCSEGRRPRLCGQERNERGHLKSVTSFGVVWVVDKRVSSLCGKCYDCLFRLNVFIQWSYSVNP</sequence>
<gene>
    <name evidence="1" type="ORF">OSB04_un000913</name>
</gene>